<dbReference type="AlphaFoldDB" id="A0A2A2FAC6"/>
<dbReference type="EMBL" id="NSKC01000010">
    <property type="protein sequence ID" value="PAU81493.1"/>
    <property type="molecule type" value="Genomic_DNA"/>
</dbReference>
<feature type="domain" description="DNA2/NAM7 helicase helicase" evidence="7">
    <location>
        <begin position="337"/>
        <end position="437"/>
    </location>
</feature>
<feature type="domain" description="DNA2/NAM7 helicase-like C-terminal" evidence="8">
    <location>
        <begin position="548"/>
        <end position="739"/>
    </location>
</feature>
<keyword evidence="3" id="KW-0378">Hydrolase</keyword>
<keyword evidence="5" id="KW-0067">ATP-binding</keyword>
<sequence length="778" mass="86808">MATYLEQKKSQFESDPSGQVRLSDVEVQEEERWNPDDPAVALDHLIAVFRRRGLVRGDAVLLPVHESESASLTGEYVLYTEDEYGHSLQYYNTDNEAPDFIEYDNASRSGLLYRLRFWDRRFSNPDDLLSDVLDDRPPYRPNPISAESPMSDDEYSTFVDETLEFVRTELLSQHQGDLDTIVGHGVDVDRSGGGVVRSTDIHRGPSTITCNVDLPSSESLGRMYEPVEDVYDIYEGNTVALLWEDDYGGTAVLDGIITRIDGRSIVIDDGFGTYNRESVDLSEVGQVTLRVVEKGVAERREYEAFKQLSERSESLLRGDSNIDFSSPLDLDFIPDLELNTYQERAAVDALCADDVFCIHGPPGTGKTRTLVTIIEHAVENGDTVLVCAHSNQAVDNIVAGESTTEVPDEASLHRIVQRFSAEDELREISMVRIGSSRQDVDSFVASRYYTSTSRLDSNIGSPNIIASTTNTAAVLDDRDDVNLDLVVIDEATQASGPATAVPFGWGNRVEETDHGRLRSVGYRTILAGDHRQLPPFVSDPEMRDRGLHASLFERLLDVYGEDLAQTLYRQYRMHESIAEFASQEFYDGRLEHGEDNRTATIDGLSPLLAIDDNSGEAQNSSSNSYHNPTEAQYVVAQVQRALNHDVDASDIGVITGYSDQREVIRSELVNSIEGLEYNSVDVETIDKFQGGQREVIIVSFTRSNPESDSGFLESPPQTARKRLNVAITRAKKRLVLIGDWETLSTPAVFRDSSESCADTFARLRDYLQDRDCMVSNRS</sequence>
<dbReference type="GO" id="GO:0043139">
    <property type="term" value="F:5'-3' DNA helicase activity"/>
    <property type="evidence" value="ECO:0007669"/>
    <property type="project" value="TreeGrafter"/>
</dbReference>
<dbReference type="PANTHER" id="PTHR43788">
    <property type="entry name" value="DNA2/NAM7 HELICASE FAMILY MEMBER"/>
    <property type="match status" value="1"/>
</dbReference>
<evidence type="ECO:0000256" key="1">
    <source>
        <dbReference type="ARBA" id="ARBA00007913"/>
    </source>
</evidence>
<dbReference type="Gene3D" id="3.40.50.300">
    <property type="entry name" value="P-loop containing nucleotide triphosphate hydrolases"/>
    <property type="match status" value="2"/>
</dbReference>
<evidence type="ECO:0000313" key="9">
    <source>
        <dbReference type="EMBL" id="PAU81493.1"/>
    </source>
</evidence>
<evidence type="ECO:0000256" key="2">
    <source>
        <dbReference type="ARBA" id="ARBA00022741"/>
    </source>
</evidence>
<dbReference type="InterPro" id="IPR050534">
    <property type="entry name" value="Coronavir_polyprotein_1ab"/>
</dbReference>
<dbReference type="InterPro" id="IPR041677">
    <property type="entry name" value="DNA2/NAM7_AAA_11"/>
</dbReference>
<keyword evidence="10" id="KW-1185">Reference proteome</keyword>
<dbReference type="Pfam" id="PF13086">
    <property type="entry name" value="AAA_11"/>
    <property type="match status" value="2"/>
</dbReference>
<dbReference type="GO" id="GO:0005524">
    <property type="term" value="F:ATP binding"/>
    <property type="evidence" value="ECO:0007669"/>
    <property type="project" value="UniProtKB-KW"/>
</dbReference>
<evidence type="ECO:0000259" key="7">
    <source>
        <dbReference type="Pfam" id="PF13086"/>
    </source>
</evidence>
<evidence type="ECO:0000256" key="3">
    <source>
        <dbReference type="ARBA" id="ARBA00022801"/>
    </source>
</evidence>
<feature type="compositionally biased region" description="Basic and acidic residues" evidence="6">
    <location>
        <begin position="1"/>
        <end position="12"/>
    </location>
</feature>
<dbReference type="GO" id="GO:0016787">
    <property type="term" value="F:hydrolase activity"/>
    <property type="evidence" value="ECO:0007669"/>
    <property type="project" value="UniProtKB-KW"/>
</dbReference>
<dbReference type="CDD" id="cd18808">
    <property type="entry name" value="SF1_C_Upf1"/>
    <property type="match status" value="1"/>
</dbReference>
<dbReference type="InterPro" id="IPR027417">
    <property type="entry name" value="P-loop_NTPase"/>
</dbReference>
<keyword evidence="4" id="KW-0347">Helicase</keyword>
<dbReference type="SUPFAM" id="SSF52540">
    <property type="entry name" value="P-loop containing nucleoside triphosphate hydrolases"/>
    <property type="match status" value="1"/>
</dbReference>
<dbReference type="Pfam" id="PF13087">
    <property type="entry name" value="AAA_12"/>
    <property type="match status" value="1"/>
</dbReference>
<dbReference type="InterPro" id="IPR041679">
    <property type="entry name" value="DNA2/NAM7-like_C"/>
</dbReference>
<comment type="caution">
    <text evidence="9">The sequence shown here is derived from an EMBL/GenBank/DDBJ whole genome shotgun (WGS) entry which is preliminary data.</text>
</comment>
<evidence type="ECO:0000256" key="5">
    <source>
        <dbReference type="ARBA" id="ARBA00022840"/>
    </source>
</evidence>
<organism evidence="9 10">
    <name type="scientific">Halorubrum salipaludis</name>
    <dbReference type="NCBI Taxonomy" id="2032630"/>
    <lineage>
        <taxon>Archaea</taxon>
        <taxon>Methanobacteriati</taxon>
        <taxon>Methanobacteriota</taxon>
        <taxon>Stenosarchaea group</taxon>
        <taxon>Halobacteria</taxon>
        <taxon>Halobacteriales</taxon>
        <taxon>Haloferacaceae</taxon>
        <taxon>Halorubrum</taxon>
    </lineage>
</organism>
<reference evidence="9 10" key="1">
    <citation type="submission" date="2017-08" db="EMBL/GenBank/DDBJ databases">
        <title>The strain WRN001 was isolated from Binhai saline alkaline soil, Tianjin, China.</title>
        <authorList>
            <person name="Liu D."/>
            <person name="Zhang G."/>
        </authorList>
    </citation>
    <scope>NUCLEOTIDE SEQUENCE [LARGE SCALE GENOMIC DNA]</scope>
    <source>
        <strain evidence="9 10">WN019</strain>
    </source>
</reference>
<evidence type="ECO:0000256" key="4">
    <source>
        <dbReference type="ARBA" id="ARBA00022806"/>
    </source>
</evidence>
<evidence type="ECO:0008006" key="11">
    <source>
        <dbReference type="Google" id="ProtNLM"/>
    </source>
</evidence>
<accession>A0A2A2FAC6</accession>
<feature type="domain" description="DNA2/NAM7 helicase helicase" evidence="7">
    <location>
        <begin position="459"/>
        <end position="537"/>
    </location>
</feature>
<evidence type="ECO:0000313" key="10">
    <source>
        <dbReference type="Proteomes" id="UP000218083"/>
    </source>
</evidence>
<keyword evidence="2" id="KW-0547">Nucleotide-binding</keyword>
<protein>
    <recommendedName>
        <fullName evidence="11">AAA family ATPase</fullName>
    </recommendedName>
</protein>
<evidence type="ECO:0000259" key="8">
    <source>
        <dbReference type="Pfam" id="PF13087"/>
    </source>
</evidence>
<gene>
    <name evidence="9" type="ORF">CK500_14440</name>
</gene>
<dbReference type="Proteomes" id="UP000218083">
    <property type="component" value="Unassembled WGS sequence"/>
</dbReference>
<comment type="similarity">
    <text evidence="1">Belongs to the DNA2/NAM7 helicase family.</text>
</comment>
<feature type="region of interest" description="Disordered" evidence="6">
    <location>
        <begin position="1"/>
        <end position="21"/>
    </location>
</feature>
<evidence type="ECO:0000256" key="6">
    <source>
        <dbReference type="SAM" id="MobiDB-lite"/>
    </source>
</evidence>
<dbReference type="PANTHER" id="PTHR43788:SF8">
    <property type="entry name" value="DNA-BINDING PROTEIN SMUBP-2"/>
    <property type="match status" value="1"/>
</dbReference>
<dbReference type="InterPro" id="IPR047187">
    <property type="entry name" value="SF1_C_Upf1"/>
</dbReference>
<name>A0A2A2FAC6_9EURY</name>
<proteinExistence type="inferred from homology"/>